<keyword evidence="4" id="KW-1133">Transmembrane helix</keyword>
<dbReference type="SUPFAM" id="SSF53448">
    <property type="entry name" value="Nucleotide-diphospho-sugar transferases"/>
    <property type="match status" value="1"/>
</dbReference>
<organism evidence="5 6">
    <name type="scientific">Cohnella phaseoli</name>
    <dbReference type="NCBI Taxonomy" id="456490"/>
    <lineage>
        <taxon>Bacteria</taxon>
        <taxon>Bacillati</taxon>
        <taxon>Bacillota</taxon>
        <taxon>Bacilli</taxon>
        <taxon>Bacillales</taxon>
        <taxon>Paenibacillaceae</taxon>
        <taxon>Cohnella</taxon>
    </lineage>
</organism>
<sequence length="420" mass="48242">MSNGLGFVDYLFLYCMISIWVMLFVNIVLMIGGYLYYLKTLKMNLDEPLQEYPTVSVLVPAHNEEVVIGQTVNALIALDYPRDKLEIIVINDNSSDRTGEILAEIQRKNPGVNLIVLTTDKITGGKGKSGALNNGYLRSTGELLAVYDADNTPERNALKYLVHTLSRDDKLGAVIGKFRTRNKTKNMLTKFINIETLGFQWMVQAGRWQLFNLCTIPGTNFIVRKKLIEEMGGWDTKAIAEDTEISFRLYRLGYKIQYMPLSVTWEQEPETVKVWMKQRSRWVKGNVYVLVKNFKLMFSKEFRHVRFDLLYFSSVYFLFLSSAIISDVIFILGACNLITYNIAGNTVLLWILAYLVFVLEMAIALSMEKGESNAKNIGLVALMYFTYCQMWLIVALKGVWQYIKDSVLGLEAKWYKTERF</sequence>
<keyword evidence="2" id="KW-0328">Glycosyltransferase</keyword>
<evidence type="ECO:0000313" key="5">
    <source>
        <dbReference type="EMBL" id="RED55171.1"/>
    </source>
</evidence>
<evidence type="ECO:0000313" key="6">
    <source>
        <dbReference type="Proteomes" id="UP000256977"/>
    </source>
</evidence>
<feature type="transmembrane region" description="Helical" evidence="4">
    <location>
        <begin position="377"/>
        <end position="400"/>
    </location>
</feature>
<keyword evidence="4" id="KW-0812">Transmembrane</keyword>
<dbReference type="InterPro" id="IPR029044">
    <property type="entry name" value="Nucleotide-diphossugar_trans"/>
</dbReference>
<dbReference type="GO" id="GO:0016757">
    <property type="term" value="F:glycosyltransferase activity"/>
    <property type="evidence" value="ECO:0007669"/>
    <property type="project" value="UniProtKB-KW"/>
</dbReference>
<keyword evidence="6" id="KW-1185">Reference proteome</keyword>
<dbReference type="CDD" id="cd06423">
    <property type="entry name" value="CESA_like"/>
    <property type="match status" value="1"/>
</dbReference>
<dbReference type="PANTHER" id="PTHR43630">
    <property type="entry name" value="POLY-BETA-1,6-N-ACETYL-D-GLUCOSAMINE SYNTHASE"/>
    <property type="match status" value="1"/>
</dbReference>
<feature type="transmembrane region" description="Helical" evidence="4">
    <location>
        <begin position="12"/>
        <end position="37"/>
    </location>
</feature>
<accession>A0A3D9I0J7</accession>
<feature type="transmembrane region" description="Helical" evidence="4">
    <location>
        <begin position="346"/>
        <end position="365"/>
    </location>
</feature>
<evidence type="ECO:0000256" key="2">
    <source>
        <dbReference type="ARBA" id="ARBA00022676"/>
    </source>
</evidence>
<reference evidence="5 6" key="1">
    <citation type="submission" date="2018-07" db="EMBL/GenBank/DDBJ databases">
        <title>Genomic Encyclopedia of Type Strains, Phase III (KMG-III): the genomes of soil and plant-associated and newly described type strains.</title>
        <authorList>
            <person name="Whitman W."/>
        </authorList>
    </citation>
    <scope>NUCLEOTIDE SEQUENCE [LARGE SCALE GENOMIC DNA]</scope>
    <source>
        <strain evidence="5 6">CECT 7287</strain>
    </source>
</reference>
<name>A0A3D9I0J7_9BACL</name>
<evidence type="ECO:0000256" key="3">
    <source>
        <dbReference type="ARBA" id="ARBA00022679"/>
    </source>
</evidence>
<dbReference type="EMBL" id="QRDZ01000044">
    <property type="protein sequence ID" value="RED55171.1"/>
    <property type="molecule type" value="Genomic_DNA"/>
</dbReference>
<protein>
    <submittedName>
        <fullName evidence="5">Cellulose synthase/poly-beta-1,6-N-acetylglucosamine synthase-like glycosyltransferase</fullName>
    </submittedName>
</protein>
<dbReference type="PANTHER" id="PTHR43630:SF1">
    <property type="entry name" value="POLY-BETA-1,6-N-ACETYL-D-GLUCOSAMINE SYNTHASE"/>
    <property type="match status" value="1"/>
</dbReference>
<comment type="similarity">
    <text evidence="1">Belongs to the glycosyltransferase 2 family.</text>
</comment>
<evidence type="ECO:0000256" key="1">
    <source>
        <dbReference type="ARBA" id="ARBA00006739"/>
    </source>
</evidence>
<comment type="caution">
    <text evidence="5">The sequence shown here is derived from an EMBL/GenBank/DDBJ whole genome shotgun (WGS) entry which is preliminary data.</text>
</comment>
<feature type="transmembrane region" description="Helical" evidence="4">
    <location>
        <begin position="309"/>
        <end position="334"/>
    </location>
</feature>
<dbReference type="AlphaFoldDB" id="A0A3D9I0J7"/>
<gene>
    <name evidence="5" type="ORF">DFP98_14413</name>
</gene>
<dbReference type="RefSeq" id="WP_116065238.1">
    <property type="nucleotide sequence ID" value="NZ_QRDZ01000044.1"/>
</dbReference>
<proteinExistence type="inferred from homology"/>
<dbReference type="OrthoDB" id="9766299at2"/>
<dbReference type="Proteomes" id="UP000256977">
    <property type="component" value="Unassembled WGS sequence"/>
</dbReference>
<keyword evidence="4" id="KW-0472">Membrane</keyword>
<dbReference type="Pfam" id="PF13641">
    <property type="entry name" value="Glyco_tranf_2_3"/>
    <property type="match status" value="1"/>
</dbReference>
<evidence type="ECO:0000256" key="4">
    <source>
        <dbReference type="SAM" id="Phobius"/>
    </source>
</evidence>
<keyword evidence="3 5" id="KW-0808">Transferase</keyword>
<dbReference type="Gene3D" id="3.90.550.10">
    <property type="entry name" value="Spore Coat Polysaccharide Biosynthesis Protein SpsA, Chain A"/>
    <property type="match status" value="1"/>
</dbReference>